<evidence type="ECO:0000256" key="12">
    <source>
        <dbReference type="ARBA" id="ARBA00047911"/>
    </source>
</evidence>
<dbReference type="eggNOG" id="COG0115">
    <property type="taxonomic scope" value="Bacteria"/>
</dbReference>
<dbReference type="InterPro" id="IPR036038">
    <property type="entry name" value="Aminotransferase-like"/>
</dbReference>
<proteinExistence type="inferred from homology"/>
<keyword evidence="14" id="KW-1185">Reference proteome</keyword>
<dbReference type="InterPro" id="IPR043131">
    <property type="entry name" value="BCAT-like_N"/>
</dbReference>
<comment type="cofactor">
    <cofactor evidence="1">
        <name>pyridoxal 5'-phosphate</name>
        <dbReference type="ChEBI" id="CHEBI:597326"/>
    </cofactor>
</comment>
<dbReference type="PANTHER" id="PTHR42743">
    <property type="entry name" value="AMINO-ACID AMINOTRANSFERASE"/>
    <property type="match status" value="1"/>
</dbReference>
<name>X0PLV1_9LACO</name>
<organism evidence="13 14">
    <name type="scientific">Agrilactobacillus composti DSM 18527 = JCM 14202</name>
    <dbReference type="NCBI Taxonomy" id="1423734"/>
    <lineage>
        <taxon>Bacteria</taxon>
        <taxon>Bacillati</taxon>
        <taxon>Bacillota</taxon>
        <taxon>Bacilli</taxon>
        <taxon>Lactobacillales</taxon>
        <taxon>Lactobacillaceae</taxon>
        <taxon>Agrilactobacillus</taxon>
    </lineage>
</organism>
<dbReference type="GO" id="GO:0008652">
    <property type="term" value="P:amino acid biosynthetic process"/>
    <property type="evidence" value="ECO:0007669"/>
    <property type="project" value="UniProtKB-ARBA"/>
</dbReference>
<dbReference type="InterPro" id="IPR050571">
    <property type="entry name" value="Class-IV_PLP-Dep_Aminotrnsfr"/>
</dbReference>
<evidence type="ECO:0000256" key="5">
    <source>
        <dbReference type="ARBA" id="ARBA00021779"/>
    </source>
</evidence>
<dbReference type="GO" id="GO:0046394">
    <property type="term" value="P:carboxylic acid biosynthetic process"/>
    <property type="evidence" value="ECO:0007669"/>
    <property type="project" value="UniProtKB-ARBA"/>
</dbReference>
<dbReference type="InterPro" id="IPR005784">
    <property type="entry name" value="D_amino_transT"/>
</dbReference>
<dbReference type="InterPro" id="IPR001544">
    <property type="entry name" value="Aminotrans_IV"/>
</dbReference>
<dbReference type="OrthoDB" id="9805628at2"/>
<evidence type="ECO:0000256" key="1">
    <source>
        <dbReference type="ARBA" id="ARBA00001933"/>
    </source>
</evidence>
<sequence length="283" mass="31712">MKVLWNDQIVAREAVKLDIEDRGYQFGDGLYEAVRVYKGDMFMFDEHFDRLERCAKKIRLTLPFTRIELQTQLYRLISAEQISNGAVYFQVTRGIDSPRDHRIPDFSAVKPVVTGNVSAYERPQAMQQDGLSATVIPDERWLHCDIKSLSLLGNVLSLDAAMQKGYGDALLVRDGYFTEASASNLWFVFGDTYYTHPDGNLVLPGVTKLHLLNLMRQNGLKIKEEAVPAEKLATADEIFISNSIWEVVPIVNVDGNPVGAGKIGPLTKLIQDKYIASTKSKLG</sequence>
<evidence type="ECO:0000256" key="11">
    <source>
        <dbReference type="ARBA" id="ARBA00033391"/>
    </source>
</evidence>
<evidence type="ECO:0000256" key="7">
    <source>
        <dbReference type="ARBA" id="ARBA00022679"/>
    </source>
</evidence>
<keyword evidence="8" id="KW-0663">Pyridoxal phosphate</keyword>
<dbReference type="FunFam" id="3.20.10.10:FF:000002">
    <property type="entry name" value="D-alanine aminotransferase"/>
    <property type="match status" value="1"/>
</dbReference>
<dbReference type="AlphaFoldDB" id="X0PLV1"/>
<protein>
    <recommendedName>
        <fullName evidence="5">D-alanine aminotransferase</fullName>
        <ecNumber evidence="4">2.6.1.21</ecNumber>
    </recommendedName>
    <alternativeName>
        <fullName evidence="11">D-amino acid aminotransferase</fullName>
    </alternativeName>
    <alternativeName>
        <fullName evidence="9">D-amino acid transaminase</fullName>
    </alternativeName>
    <alternativeName>
        <fullName evidence="10">D-aspartate aminotransferase</fullName>
    </alternativeName>
</protein>
<dbReference type="InterPro" id="IPR043132">
    <property type="entry name" value="BCAT-like_C"/>
</dbReference>
<evidence type="ECO:0000256" key="8">
    <source>
        <dbReference type="ARBA" id="ARBA00022898"/>
    </source>
</evidence>
<dbReference type="Proteomes" id="UP000051236">
    <property type="component" value="Unassembled WGS sequence"/>
</dbReference>
<dbReference type="EMBL" id="AZGA01000088">
    <property type="protein sequence ID" value="KRM30509.1"/>
    <property type="molecule type" value="Genomic_DNA"/>
</dbReference>
<comment type="caution">
    <text evidence="13">The sequence shown here is derived from an EMBL/GenBank/DDBJ whole genome shotgun (WGS) entry which is preliminary data.</text>
</comment>
<dbReference type="NCBIfam" id="TIGR01121">
    <property type="entry name" value="D_amino_aminoT"/>
    <property type="match status" value="1"/>
</dbReference>
<dbReference type="Gene3D" id="3.20.10.10">
    <property type="entry name" value="D-amino Acid Aminotransferase, subunit A, domain 2"/>
    <property type="match status" value="1"/>
</dbReference>
<dbReference type="GO" id="GO:0046416">
    <property type="term" value="P:D-amino acid metabolic process"/>
    <property type="evidence" value="ECO:0007669"/>
    <property type="project" value="InterPro"/>
</dbReference>
<evidence type="ECO:0000256" key="2">
    <source>
        <dbReference type="ARBA" id="ARBA00009320"/>
    </source>
</evidence>
<dbReference type="PATRIC" id="fig|1423734.3.peg.1662"/>
<evidence type="ECO:0000256" key="10">
    <source>
        <dbReference type="ARBA" id="ARBA00033316"/>
    </source>
</evidence>
<dbReference type="GO" id="GO:0030170">
    <property type="term" value="F:pyridoxal phosphate binding"/>
    <property type="evidence" value="ECO:0007669"/>
    <property type="project" value="InterPro"/>
</dbReference>
<dbReference type="GO" id="GO:0005829">
    <property type="term" value="C:cytosol"/>
    <property type="evidence" value="ECO:0007669"/>
    <property type="project" value="TreeGrafter"/>
</dbReference>
<gene>
    <name evidence="13" type="ORF">FC83_GL001643</name>
</gene>
<evidence type="ECO:0000256" key="4">
    <source>
        <dbReference type="ARBA" id="ARBA00012874"/>
    </source>
</evidence>
<dbReference type="SUPFAM" id="SSF56752">
    <property type="entry name" value="D-aminoacid aminotransferase-like PLP-dependent enzymes"/>
    <property type="match status" value="1"/>
</dbReference>
<comment type="catalytic activity">
    <reaction evidence="12">
        <text>D-alanine + 2-oxoglutarate = D-glutamate + pyruvate</text>
        <dbReference type="Rhea" id="RHEA:15869"/>
        <dbReference type="ChEBI" id="CHEBI:15361"/>
        <dbReference type="ChEBI" id="CHEBI:16810"/>
        <dbReference type="ChEBI" id="CHEBI:29986"/>
        <dbReference type="ChEBI" id="CHEBI:57416"/>
        <dbReference type="EC" id="2.6.1.21"/>
    </reaction>
</comment>
<dbReference type="RefSeq" id="WP_035450729.1">
    <property type="nucleotide sequence ID" value="NZ_AZGA01000088.1"/>
</dbReference>
<evidence type="ECO:0000313" key="14">
    <source>
        <dbReference type="Proteomes" id="UP000051236"/>
    </source>
</evidence>
<reference evidence="13 14" key="1">
    <citation type="journal article" date="2015" name="Genome Announc.">
        <title>Expanding the biotechnology potential of lactobacilli through comparative genomics of 213 strains and associated genera.</title>
        <authorList>
            <person name="Sun Z."/>
            <person name="Harris H.M."/>
            <person name="McCann A."/>
            <person name="Guo C."/>
            <person name="Argimon S."/>
            <person name="Zhang W."/>
            <person name="Yang X."/>
            <person name="Jeffery I.B."/>
            <person name="Cooney J.C."/>
            <person name="Kagawa T.F."/>
            <person name="Liu W."/>
            <person name="Song Y."/>
            <person name="Salvetti E."/>
            <person name="Wrobel A."/>
            <person name="Rasinkangas P."/>
            <person name="Parkhill J."/>
            <person name="Rea M.C."/>
            <person name="O'Sullivan O."/>
            <person name="Ritari J."/>
            <person name="Douillard F.P."/>
            <person name="Paul Ross R."/>
            <person name="Yang R."/>
            <person name="Briner A.E."/>
            <person name="Felis G.E."/>
            <person name="de Vos W.M."/>
            <person name="Barrangou R."/>
            <person name="Klaenhammer T.R."/>
            <person name="Caufield P.W."/>
            <person name="Cui Y."/>
            <person name="Zhang H."/>
            <person name="O'Toole P.W."/>
        </authorList>
    </citation>
    <scope>NUCLEOTIDE SEQUENCE [LARGE SCALE GENOMIC DNA]</scope>
    <source>
        <strain evidence="13 14">DSM 18527</strain>
    </source>
</reference>
<dbReference type="EC" id="2.6.1.21" evidence="4"/>
<accession>X0PLV1</accession>
<dbReference type="PANTHER" id="PTHR42743:SF10">
    <property type="entry name" value="D-ALANINE AMINOTRANSFERASE"/>
    <property type="match status" value="1"/>
</dbReference>
<dbReference type="STRING" id="1423734.FC83_GL001643"/>
<dbReference type="Pfam" id="PF01063">
    <property type="entry name" value="Aminotran_4"/>
    <property type="match status" value="1"/>
</dbReference>
<evidence type="ECO:0000256" key="3">
    <source>
        <dbReference type="ARBA" id="ARBA00011738"/>
    </source>
</evidence>
<keyword evidence="6 13" id="KW-0032">Aminotransferase</keyword>
<dbReference type="Gene3D" id="3.30.470.10">
    <property type="match status" value="1"/>
</dbReference>
<evidence type="ECO:0000256" key="6">
    <source>
        <dbReference type="ARBA" id="ARBA00022576"/>
    </source>
</evidence>
<comment type="subunit">
    <text evidence="3">Homodimer.</text>
</comment>
<evidence type="ECO:0000256" key="9">
    <source>
        <dbReference type="ARBA" id="ARBA00030138"/>
    </source>
</evidence>
<comment type="similarity">
    <text evidence="2">Belongs to the class-IV pyridoxal-phosphate-dependent aminotransferase family.</text>
</comment>
<evidence type="ECO:0000313" key="13">
    <source>
        <dbReference type="EMBL" id="KRM30509.1"/>
    </source>
</evidence>
<dbReference type="GO" id="GO:0047810">
    <property type="term" value="F:D-alanine-2-oxoglutarate aminotransferase activity"/>
    <property type="evidence" value="ECO:0007669"/>
    <property type="project" value="UniProtKB-EC"/>
</dbReference>
<keyword evidence="7 13" id="KW-0808">Transferase</keyword>